<dbReference type="PANTHER" id="PTHR12189">
    <property type="entry name" value="MRNA GUANINE-7- METHYLTRANSFERASE"/>
    <property type="match status" value="1"/>
</dbReference>
<protein>
    <recommendedName>
        <fullName evidence="1">mRNA (guanine-N(7))-methyltransferase</fullName>
        <ecNumber evidence="1">2.1.1.56</ecNumber>
    </recommendedName>
</protein>
<feature type="domain" description="MRNA cap 0 methyltransferase" evidence="9">
    <location>
        <begin position="1"/>
        <end position="168"/>
    </location>
</feature>
<reference evidence="11" key="1">
    <citation type="submission" date="2018-06" db="EMBL/GenBank/DDBJ databases">
        <title>Genome assembly of Danube salmon.</title>
        <authorList>
            <person name="Macqueen D.J."/>
            <person name="Gundappa M.K."/>
        </authorList>
    </citation>
    <scope>NUCLEOTIDE SEQUENCE [LARGE SCALE GENOMIC DNA]</scope>
</reference>
<reference evidence="10" key="3">
    <citation type="submission" date="2025-09" db="UniProtKB">
        <authorList>
            <consortium name="Ensembl"/>
        </authorList>
    </citation>
    <scope>IDENTIFICATION</scope>
</reference>
<dbReference type="Proteomes" id="UP000314982">
    <property type="component" value="Unassembled WGS sequence"/>
</dbReference>
<dbReference type="GO" id="GO:0005634">
    <property type="term" value="C:nucleus"/>
    <property type="evidence" value="ECO:0007669"/>
    <property type="project" value="TreeGrafter"/>
</dbReference>
<dbReference type="PANTHER" id="PTHR12189:SF2">
    <property type="entry name" value="MRNA CAP GUANINE-N7 METHYLTRANSFERASE"/>
    <property type="match status" value="1"/>
</dbReference>
<dbReference type="STRING" id="62062.ENSHHUP00000051345"/>
<evidence type="ECO:0000256" key="8">
    <source>
        <dbReference type="SAM" id="MobiDB-lite"/>
    </source>
</evidence>
<evidence type="ECO:0000313" key="10">
    <source>
        <dbReference type="Ensembl" id="ENSHHUP00000051345.1"/>
    </source>
</evidence>
<dbReference type="EC" id="2.1.1.56" evidence="1"/>
<evidence type="ECO:0000256" key="3">
    <source>
        <dbReference type="ARBA" id="ARBA00022679"/>
    </source>
</evidence>
<dbReference type="GeneTree" id="ENSGT00390000002368"/>
<dbReference type="Pfam" id="PF03291">
    <property type="entry name" value="mRNA_G-N7_MeTrfase"/>
    <property type="match status" value="2"/>
</dbReference>
<evidence type="ECO:0000313" key="11">
    <source>
        <dbReference type="Proteomes" id="UP000314982"/>
    </source>
</evidence>
<evidence type="ECO:0000256" key="2">
    <source>
        <dbReference type="ARBA" id="ARBA00022603"/>
    </source>
</evidence>
<dbReference type="InterPro" id="IPR029063">
    <property type="entry name" value="SAM-dependent_MTases_sf"/>
</dbReference>
<keyword evidence="4" id="KW-0949">S-adenosyl-L-methionine</keyword>
<keyword evidence="11" id="KW-1185">Reference proteome</keyword>
<dbReference type="InterPro" id="IPR039753">
    <property type="entry name" value="RG7MT1"/>
</dbReference>
<dbReference type="InterPro" id="IPR004971">
    <property type="entry name" value="mRNA_G-N7_MeTrfase_dom"/>
</dbReference>
<dbReference type="Ensembl" id="ENSHHUT00000053160.1">
    <property type="protein sequence ID" value="ENSHHUP00000051345.1"/>
    <property type="gene ID" value="ENSHHUG00000030920.1"/>
</dbReference>
<sequence length="169" mass="19785">MVVFNLFPLFLQELLTDKLKDPRMEFDVTSCQFVYHYSFETQQQADLMLKNACERLRPGGYFIGTTPDAYELVMAKKYNMRLVFKKTFSQFFEEHIKNDQHKTLMQRMQALESFPTDNKNKSSSDSLDDYDHAKKKADSPNVKLPLGTLSKSEWEATSIYLVFAFEKMS</sequence>
<proteinExistence type="predicted"/>
<organism evidence="10 11">
    <name type="scientific">Hucho hucho</name>
    <name type="common">huchen</name>
    <dbReference type="NCBI Taxonomy" id="62062"/>
    <lineage>
        <taxon>Eukaryota</taxon>
        <taxon>Metazoa</taxon>
        <taxon>Chordata</taxon>
        <taxon>Craniata</taxon>
        <taxon>Vertebrata</taxon>
        <taxon>Euteleostomi</taxon>
        <taxon>Actinopterygii</taxon>
        <taxon>Neopterygii</taxon>
        <taxon>Teleostei</taxon>
        <taxon>Protacanthopterygii</taxon>
        <taxon>Salmoniformes</taxon>
        <taxon>Salmonidae</taxon>
        <taxon>Salmoninae</taxon>
        <taxon>Hucho</taxon>
    </lineage>
</organism>
<keyword evidence="6" id="KW-0507">mRNA processing</keyword>
<evidence type="ECO:0000256" key="7">
    <source>
        <dbReference type="ARBA" id="ARBA00044712"/>
    </source>
</evidence>
<feature type="region of interest" description="Disordered" evidence="8">
    <location>
        <begin position="114"/>
        <end position="142"/>
    </location>
</feature>
<reference evidence="10" key="2">
    <citation type="submission" date="2025-08" db="UniProtKB">
        <authorList>
            <consortium name="Ensembl"/>
        </authorList>
    </citation>
    <scope>IDENTIFICATION</scope>
</reference>
<evidence type="ECO:0000256" key="4">
    <source>
        <dbReference type="ARBA" id="ARBA00022691"/>
    </source>
</evidence>
<keyword evidence="2" id="KW-0489">Methyltransferase</keyword>
<feature type="compositionally biased region" description="Basic and acidic residues" evidence="8">
    <location>
        <begin position="129"/>
        <end position="138"/>
    </location>
</feature>
<comment type="catalytic activity">
    <reaction evidence="7">
        <text>a 5'-end (5'-triphosphoguanosine)-ribonucleoside in mRNA + S-adenosyl-L-methionine = a 5'-end (N(7)-methyl 5'-triphosphoguanosine)-ribonucleoside in mRNA + S-adenosyl-L-homocysteine</text>
        <dbReference type="Rhea" id="RHEA:67008"/>
        <dbReference type="Rhea" id="RHEA-COMP:17166"/>
        <dbReference type="Rhea" id="RHEA-COMP:17167"/>
        <dbReference type="ChEBI" id="CHEBI:57856"/>
        <dbReference type="ChEBI" id="CHEBI:59789"/>
        <dbReference type="ChEBI" id="CHEBI:156461"/>
        <dbReference type="ChEBI" id="CHEBI:167617"/>
        <dbReference type="EC" id="2.1.1.56"/>
    </reaction>
</comment>
<accession>A0A4W5NPZ3</accession>
<dbReference type="SUPFAM" id="SSF53335">
    <property type="entry name" value="S-adenosyl-L-methionine-dependent methyltransferases"/>
    <property type="match status" value="1"/>
</dbReference>
<evidence type="ECO:0000256" key="5">
    <source>
        <dbReference type="ARBA" id="ARBA00022884"/>
    </source>
</evidence>
<keyword evidence="6" id="KW-0506">mRNA capping</keyword>
<evidence type="ECO:0000256" key="1">
    <source>
        <dbReference type="ARBA" id="ARBA00011926"/>
    </source>
</evidence>
<keyword evidence="3" id="KW-0808">Transferase</keyword>
<dbReference type="Gene3D" id="3.40.50.150">
    <property type="entry name" value="Vaccinia Virus protein VP39"/>
    <property type="match status" value="2"/>
</dbReference>
<dbReference type="GO" id="GO:0003723">
    <property type="term" value="F:RNA binding"/>
    <property type="evidence" value="ECO:0007669"/>
    <property type="project" value="UniProtKB-KW"/>
</dbReference>
<dbReference type="AlphaFoldDB" id="A0A4W5NPZ3"/>
<dbReference type="PROSITE" id="PS51562">
    <property type="entry name" value="RNA_CAP0_MT"/>
    <property type="match status" value="1"/>
</dbReference>
<evidence type="ECO:0000259" key="9">
    <source>
        <dbReference type="PROSITE" id="PS51562"/>
    </source>
</evidence>
<name>A0A4W5NPZ3_9TELE</name>
<evidence type="ECO:0000256" key="6">
    <source>
        <dbReference type="ARBA" id="ARBA00023042"/>
    </source>
</evidence>
<keyword evidence="5" id="KW-0694">RNA-binding</keyword>
<dbReference type="GO" id="GO:0004482">
    <property type="term" value="F:mRNA 5'-cap (guanine-N7-)-methyltransferase activity"/>
    <property type="evidence" value="ECO:0007669"/>
    <property type="project" value="UniProtKB-EC"/>
</dbReference>